<dbReference type="Proteomes" id="UP000245383">
    <property type="component" value="Unassembled WGS sequence"/>
</dbReference>
<organism evidence="2 3">
    <name type="scientific">Smittium simulii</name>
    <dbReference type="NCBI Taxonomy" id="133385"/>
    <lineage>
        <taxon>Eukaryota</taxon>
        <taxon>Fungi</taxon>
        <taxon>Fungi incertae sedis</taxon>
        <taxon>Zoopagomycota</taxon>
        <taxon>Kickxellomycotina</taxon>
        <taxon>Harpellomycetes</taxon>
        <taxon>Harpellales</taxon>
        <taxon>Legeriomycetaceae</taxon>
        <taxon>Smittium</taxon>
    </lineage>
</organism>
<proteinExistence type="predicted"/>
<protein>
    <submittedName>
        <fullName evidence="2">Uncharacterized protein</fullName>
    </submittedName>
</protein>
<feature type="region of interest" description="Disordered" evidence="1">
    <location>
        <begin position="65"/>
        <end position="95"/>
    </location>
</feature>
<dbReference type="AlphaFoldDB" id="A0A2T9YB22"/>
<gene>
    <name evidence="2" type="ORF">BB561_005298</name>
</gene>
<comment type="caution">
    <text evidence="2">The sequence shown here is derived from an EMBL/GenBank/DDBJ whole genome shotgun (WGS) entry which is preliminary data.</text>
</comment>
<accession>A0A2T9YB22</accession>
<name>A0A2T9YB22_9FUNG</name>
<reference evidence="2 3" key="1">
    <citation type="journal article" date="2018" name="MBio">
        <title>Comparative Genomics Reveals the Core Gene Toolbox for the Fungus-Insect Symbiosis.</title>
        <authorList>
            <person name="Wang Y."/>
            <person name="Stata M."/>
            <person name="Wang W."/>
            <person name="Stajich J.E."/>
            <person name="White M.M."/>
            <person name="Moncalvo J.M."/>
        </authorList>
    </citation>
    <scope>NUCLEOTIDE SEQUENCE [LARGE SCALE GENOMIC DNA]</scope>
    <source>
        <strain evidence="2 3">SWE-8-4</strain>
    </source>
</reference>
<feature type="compositionally biased region" description="Polar residues" evidence="1">
    <location>
        <begin position="75"/>
        <end position="95"/>
    </location>
</feature>
<evidence type="ECO:0000313" key="2">
    <source>
        <dbReference type="EMBL" id="PVU89520.1"/>
    </source>
</evidence>
<dbReference type="EMBL" id="MBFR01000308">
    <property type="protein sequence ID" value="PVU89520.1"/>
    <property type="molecule type" value="Genomic_DNA"/>
</dbReference>
<evidence type="ECO:0000256" key="1">
    <source>
        <dbReference type="SAM" id="MobiDB-lite"/>
    </source>
</evidence>
<evidence type="ECO:0000313" key="3">
    <source>
        <dbReference type="Proteomes" id="UP000245383"/>
    </source>
</evidence>
<sequence length="157" mass="17968">MTRPIDGYAHKKLKDATTRIQDNKNLGFAHLIRELLLDSTTVSETTIRPIVENKQLDSLLAAKKPLTRREKKQDNSLLSASATAHTPQNYTPNTASNAQASQFNLTLWKLNSFVEARDFKLNLLHHMQDSQKKKLQDLSETRGRFYAHSDHQKCKKL</sequence>
<keyword evidence="3" id="KW-1185">Reference proteome</keyword>